<keyword evidence="2" id="KW-1185">Reference proteome</keyword>
<dbReference type="RefSeq" id="WP_004101178.1">
    <property type="nucleotide sequence ID" value="NC_011653.1"/>
</dbReference>
<protein>
    <submittedName>
        <fullName evidence="1">Uncharacterized protein</fullName>
    </submittedName>
</protein>
<dbReference type="AlphaFoldDB" id="B7IHI1"/>
<gene>
    <name evidence="1" type="ordered locus">THA_1089</name>
</gene>
<evidence type="ECO:0000313" key="2">
    <source>
        <dbReference type="Proteomes" id="UP000002453"/>
    </source>
</evidence>
<reference evidence="1 2" key="1">
    <citation type="journal article" date="2009" name="J. Bacteriol.">
        <title>The genome of Thermosipho africanus TCF52B: lateral genetic connections to the Firmicutes and Archaea.</title>
        <authorList>
            <person name="Nesboe C.L."/>
            <person name="Bapteste E."/>
            <person name="Curtis B."/>
            <person name="Dahle H."/>
            <person name="Lopez P."/>
            <person name="Macleod D."/>
            <person name="Dlutek M."/>
            <person name="Bowman S."/>
            <person name="Zhaxybayeva O."/>
            <person name="Birkeland N.-K."/>
            <person name="Doolittle W.F."/>
        </authorList>
    </citation>
    <scope>NUCLEOTIDE SEQUENCE [LARGE SCALE GENOMIC DNA]</scope>
    <source>
        <strain evidence="1 2">TCF52B</strain>
    </source>
</reference>
<proteinExistence type="predicted"/>
<organism evidence="1 2">
    <name type="scientific">Thermosipho africanus (strain TCF52B)</name>
    <dbReference type="NCBI Taxonomy" id="484019"/>
    <lineage>
        <taxon>Bacteria</taxon>
        <taxon>Thermotogati</taxon>
        <taxon>Thermotogota</taxon>
        <taxon>Thermotogae</taxon>
        <taxon>Thermotogales</taxon>
        <taxon>Fervidobacteriaceae</taxon>
        <taxon>Thermosipho</taxon>
    </lineage>
</organism>
<accession>B7IHI1</accession>
<dbReference type="HOGENOM" id="CLU_2738703_0_0_0"/>
<sequence length="71" mass="8584">MFYNKENLFVPYDFARFLLEKNFELRDSIYIPIYITLENSVDISRFLRKGDVLSKKDNTFLVLLEKIIIFL</sequence>
<dbReference type="Proteomes" id="UP000002453">
    <property type="component" value="Chromosome"/>
</dbReference>
<dbReference type="KEGG" id="taf:THA_1089"/>
<dbReference type="EMBL" id="CP001185">
    <property type="protein sequence ID" value="ACJ75545.1"/>
    <property type="molecule type" value="Genomic_DNA"/>
</dbReference>
<evidence type="ECO:0000313" key="1">
    <source>
        <dbReference type="EMBL" id="ACJ75545.1"/>
    </source>
</evidence>
<name>B7IHI1_THEAB</name>